<feature type="compositionally biased region" description="Basic residues" evidence="1">
    <location>
        <begin position="185"/>
        <end position="196"/>
    </location>
</feature>
<evidence type="ECO:0000313" key="3">
    <source>
        <dbReference type="EMBL" id="CEP24918.1"/>
    </source>
</evidence>
<evidence type="ECO:0000256" key="1">
    <source>
        <dbReference type="SAM" id="MobiDB-lite"/>
    </source>
</evidence>
<evidence type="ECO:0000259" key="2">
    <source>
        <dbReference type="Pfam" id="PF05486"/>
    </source>
</evidence>
<dbReference type="PANTHER" id="PTHR12834">
    <property type="entry name" value="SIGNAL RECOGNITION PARTICLE 9 KDA PROTEIN"/>
    <property type="match status" value="1"/>
</dbReference>
<reference evidence="4" key="1">
    <citation type="journal article" date="2015" name="J. Biotechnol.">
        <title>The structure of the Cyberlindnera jadinii genome and its relation to Candida utilis analyzed by the occurrence of single nucleotide polymorphisms.</title>
        <authorList>
            <person name="Rupp O."/>
            <person name="Brinkrolf K."/>
            <person name="Buerth C."/>
            <person name="Kunigo M."/>
            <person name="Schneider J."/>
            <person name="Jaenicke S."/>
            <person name="Goesmann A."/>
            <person name="Puehler A."/>
            <person name="Jaeger K.-E."/>
            <person name="Ernst J.F."/>
        </authorList>
    </citation>
    <scope>NUCLEOTIDE SEQUENCE [LARGE SCALE GENOMIC DNA]</scope>
    <source>
        <strain evidence="4">ATCC 18201 / CBS 1600 / BCRC 20928 / JCM 3617 / NBRC 0987 / NRRL Y-1542</strain>
    </source>
</reference>
<gene>
    <name evidence="3" type="ORF">BN1211_5871</name>
</gene>
<sequence length="196" mass="21564">MLRKHEFPVRCSSAKLSTVIRKHQCNSAMPLVKSTDSFIQRSLSLLETSPSTTRISITYGSNTKKDNSDKISKHNAESFVSFKVFDPTSGVLYKLKTHKVKDLSRVLTALGPHGVVITHGDKNGKNSKKSKKQADNSGDVETSHETKSSKLRGFSSVLANAEIEEEPVEPVKETPKEQATTKTAPAKKGKKKKGKR</sequence>
<dbReference type="Proteomes" id="UP000038830">
    <property type="component" value="Unassembled WGS sequence"/>
</dbReference>
<dbReference type="InterPro" id="IPR039914">
    <property type="entry name" value="SRP9-like"/>
</dbReference>
<organism evidence="3 4">
    <name type="scientific">Cyberlindnera jadinii (strain ATCC 18201 / CBS 1600 / BCRC 20928 / JCM 3617 / NBRC 0987 / NRRL Y-1542)</name>
    <name type="common">Torula yeast</name>
    <name type="synonym">Candida utilis</name>
    <dbReference type="NCBI Taxonomy" id="983966"/>
    <lineage>
        <taxon>Eukaryota</taxon>
        <taxon>Fungi</taxon>
        <taxon>Dikarya</taxon>
        <taxon>Ascomycota</taxon>
        <taxon>Saccharomycotina</taxon>
        <taxon>Saccharomycetes</taxon>
        <taxon>Phaffomycetales</taxon>
        <taxon>Phaffomycetaceae</taxon>
        <taxon>Cyberlindnera</taxon>
    </lineage>
</organism>
<feature type="region of interest" description="Disordered" evidence="1">
    <location>
        <begin position="115"/>
        <end position="196"/>
    </location>
</feature>
<protein>
    <recommendedName>
        <fullName evidence="2">SRP9 domain-containing protein</fullName>
    </recommendedName>
</protein>
<dbReference type="GO" id="GO:0005786">
    <property type="term" value="C:signal recognition particle, endoplasmic reticulum targeting"/>
    <property type="evidence" value="ECO:0007669"/>
    <property type="project" value="TreeGrafter"/>
</dbReference>
<accession>A0A0H5C9C8</accession>
<dbReference type="GO" id="GO:0006614">
    <property type="term" value="P:SRP-dependent cotranslational protein targeting to membrane"/>
    <property type="evidence" value="ECO:0007669"/>
    <property type="project" value="InterPro"/>
</dbReference>
<dbReference type="AlphaFoldDB" id="A0A0H5C9C8"/>
<evidence type="ECO:0000313" key="4">
    <source>
        <dbReference type="Proteomes" id="UP000038830"/>
    </source>
</evidence>
<name>A0A0H5C9C8_CYBJN</name>
<feature type="domain" description="SRP9" evidence="2">
    <location>
        <begin position="32"/>
        <end position="115"/>
    </location>
</feature>
<dbReference type="EMBL" id="CDQK01000007">
    <property type="protein sequence ID" value="CEP24918.1"/>
    <property type="molecule type" value="Genomic_DNA"/>
</dbReference>
<proteinExistence type="predicted"/>
<dbReference type="PANTHER" id="PTHR12834:SF12">
    <property type="entry name" value="SIGNAL RECOGNITION PARTICLE 9 KDA PROTEIN"/>
    <property type="match status" value="1"/>
</dbReference>
<dbReference type="Pfam" id="PF05486">
    <property type="entry name" value="SRP9-21"/>
    <property type="match status" value="1"/>
</dbReference>
<dbReference type="InterPro" id="IPR039432">
    <property type="entry name" value="SRP9_dom"/>
</dbReference>